<comment type="caution">
    <text evidence="2">The sequence shown here is derived from an EMBL/GenBank/DDBJ whole genome shotgun (WGS) entry which is preliminary data.</text>
</comment>
<feature type="region of interest" description="Disordered" evidence="1">
    <location>
        <begin position="125"/>
        <end position="219"/>
    </location>
</feature>
<accession>A0A8H7ZZ13</accession>
<reference evidence="2 3" key="1">
    <citation type="journal article" name="Sci. Rep.">
        <title>Genome-scale phylogenetic analyses confirm Olpidium as the closest living zoosporic fungus to the non-flagellated, terrestrial fungi.</title>
        <authorList>
            <person name="Chang Y."/>
            <person name="Rochon D."/>
            <person name="Sekimoto S."/>
            <person name="Wang Y."/>
            <person name="Chovatia M."/>
            <person name="Sandor L."/>
            <person name="Salamov A."/>
            <person name="Grigoriev I.V."/>
            <person name="Stajich J.E."/>
            <person name="Spatafora J.W."/>
        </authorList>
    </citation>
    <scope>NUCLEOTIDE SEQUENCE [LARGE SCALE GENOMIC DNA]</scope>
    <source>
        <strain evidence="2">S191</strain>
    </source>
</reference>
<feature type="compositionally biased region" description="Basic and acidic residues" evidence="1">
    <location>
        <begin position="155"/>
        <end position="174"/>
    </location>
</feature>
<feature type="compositionally biased region" description="Basic and acidic residues" evidence="1">
    <location>
        <begin position="201"/>
        <end position="212"/>
    </location>
</feature>
<name>A0A8H7ZZ13_9FUNG</name>
<organism evidence="2 3">
    <name type="scientific">Olpidium bornovanus</name>
    <dbReference type="NCBI Taxonomy" id="278681"/>
    <lineage>
        <taxon>Eukaryota</taxon>
        <taxon>Fungi</taxon>
        <taxon>Fungi incertae sedis</taxon>
        <taxon>Olpidiomycota</taxon>
        <taxon>Olpidiomycotina</taxon>
        <taxon>Olpidiomycetes</taxon>
        <taxon>Olpidiales</taxon>
        <taxon>Olpidiaceae</taxon>
        <taxon>Olpidium</taxon>
    </lineage>
</organism>
<proteinExistence type="predicted"/>
<keyword evidence="3" id="KW-1185">Reference proteome</keyword>
<sequence length="289" mass="31463">MPLHGGGREVRLRAGYNAGLRVEARRRFCRRCAQADGSSAADAYDVGTARASTTAPRNYNIPQMDLRHHPHPHPEPTPVDHPRQARTSPFLPASCGNLVVDVPRFTSSLGRLPVVVPVRPSRLTPRSWRKGESRLLQGSARGGPAGTAFPSERAPQWRRESAEMAPRERRDDAARCGGGAERCNGAKKGRRDGAAVGLEGPDLKKKERENRDSGGSCCKASKVSADLSHCRLCPYREGLEGTSDRGLEKTPKGNSARAASRLLPDPRSCRPPPWESQSQAVLWEKCAQA</sequence>
<dbReference type="AlphaFoldDB" id="A0A8H7ZZ13"/>
<evidence type="ECO:0000256" key="1">
    <source>
        <dbReference type="SAM" id="MobiDB-lite"/>
    </source>
</evidence>
<evidence type="ECO:0000313" key="2">
    <source>
        <dbReference type="EMBL" id="KAG5462071.1"/>
    </source>
</evidence>
<protein>
    <submittedName>
        <fullName evidence="2">Uncharacterized protein</fullName>
    </submittedName>
</protein>
<dbReference type="Proteomes" id="UP000673691">
    <property type="component" value="Unassembled WGS sequence"/>
</dbReference>
<feature type="compositionally biased region" description="Basic and acidic residues" evidence="1">
    <location>
        <begin position="238"/>
        <end position="251"/>
    </location>
</feature>
<feature type="non-terminal residue" evidence="2">
    <location>
        <position position="289"/>
    </location>
</feature>
<dbReference type="EMBL" id="JAEFCI010002682">
    <property type="protein sequence ID" value="KAG5462071.1"/>
    <property type="molecule type" value="Genomic_DNA"/>
</dbReference>
<evidence type="ECO:0000313" key="3">
    <source>
        <dbReference type="Proteomes" id="UP000673691"/>
    </source>
</evidence>
<gene>
    <name evidence="2" type="ORF">BJ554DRAFT_5638</name>
</gene>
<feature type="region of interest" description="Disordered" evidence="1">
    <location>
        <begin position="238"/>
        <end position="276"/>
    </location>
</feature>